<gene>
    <name evidence="1" type="ORF">FPZ45_14035</name>
</gene>
<dbReference type="RefSeq" id="WP_144702832.1">
    <property type="nucleotide sequence ID" value="NZ_VNJJ01000007.1"/>
</dbReference>
<reference evidence="1 2" key="1">
    <citation type="submission" date="2019-07" db="EMBL/GenBank/DDBJ databases">
        <authorList>
            <person name="Kim J."/>
        </authorList>
    </citation>
    <scope>NUCLEOTIDE SEQUENCE [LARGE SCALE GENOMIC DNA]</scope>
    <source>
        <strain evidence="1 2">G13</strain>
    </source>
</reference>
<dbReference type="AlphaFoldDB" id="A0A559JGS5"/>
<evidence type="ECO:0000313" key="2">
    <source>
        <dbReference type="Proteomes" id="UP000316330"/>
    </source>
</evidence>
<dbReference type="Proteomes" id="UP000316330">
    <property type="component" value="Unassembled WGS sequence"/>
</dbReference>
<comment type="caution">
    <text evidence="1">The sequence shown here is derived from an EMBL/GenBank/DDBJ whole genome shotgun (WGS) entry which is preliminary data.</text>
</comment>
<accession>A0A559JGS5</accession>
<dbReference type="OrthoDB" id="9772442at2"/>
<evidence type="ECO:0000313" key="1">
    <source>
        <dbReference type="EMBL" id="TVX99068.1"/>
    </source>
</evidence>
<name>A0A559JGS5_9BACL</name>
<organism evidence="1 2">
    <name type="scientific">Cohnella terricola</name>
    <dbReference type="NCBI Taxonomy" id="1289167"/>
    <lineage>
        <taxon>Bacteria</taxon>
        <taxon>Bacillati</taxon>
        <taxon>Bacillota</taxon>
        <taxon>Bacilli</taxon>
        <taxon>Bacillales</taxon>
        <taxon>Paenibacillaceae</taxon>
        <taxon>Cohnella</taxon>
    </lineage>
</organism>
<proteinExistence type="predicted"/>
<dbReference type="EMBL" id="VNJJ01000007">
    <property type="protein sequence ID" value="TVX99068.1"/>
    <property type="molecule type" value="Genomic_DNA"/>
</dbReference>
<keyword evidence="2" id="KW-1185">Reference proteome</keyword>
<protein>
    <submittedName>
        <fullName evidence="1">Uncharacterized protein</fullName>
    </submittedName>
</protein>
<sequence length="65" mass="7192">MNKGGVNIGSIESGKAAPSYAEMIFKDGNYELSFDMISSSELYLRDNGEPYYGHNVFVNGTYTLK</sequence>